<feature type="region of interest" description="Disordered" evidence="1">
    <location>
        <begin position="44"/>
        <end position="65"/>
    </location>
</feature>
<name>A0ABP8IGN4_9BACT</name>
<evidence type="ECO:0000256" key="1">
    <source>
        <dbReference type="SAM" id="MobiDB-lite"/>
    </source>
</evidence>
<dbReference type="EMBL" id="BAABGZ010000027">
    <property type="protein sequence ID" value="GAA4358095.1"/>
    <property type="molecule type" value="Genomic_DNA"/>
</dbReference>
<organism evidence="2 3">
    <name type="scientific">Hymenobacter saemangeumensis</name>
    <dbReference type="NCBI Taxonomy" id="1084522"/>
    <lineage>
        <taxon>Bacteria</taxon>
        <taxon>Pseudomonadati</taxon>
        <taxon>Bacteroidota</taxon>
        <taxon>Cytophagia</taxon>
        <taxon>Cytophagales</taxon>
        <taxon>Hymenobacteraceae</taxon>
        <taxon>Hymenobacter</taxon>
    </lineage>
</organism>
<comment type="caution">
    <text evidence="2">The sequence shown here is derived from an EMBL/GenBank/DDBJ whole genome shotgun (WGS) entry which is preliminary data.</text>
</comment>
<keyword evidence="3" id="KW-1185">Reference proteome</keyword>
<dbReference type="Proteomes" id="UP001501153">
    <property type="component" value="Unassembled WGS sequence"/>
</dbReference>
<evidence type="ECO:0000313" key="3">
    <source>
        <dbReference type="Proteomes" id="UP001501153"/>
    </source>
</evidence>
<reference evidence="3" key="1">
    <citation type="journal article" date="2019" name="Int. J. Syst. Evol. Microbiol.">
        <title>The Global Catalogue of Microorganisms (GCM) 10K type strain sequencing project: providing services to taxonomists for standard genome sequencing and annotation.</title>
        <authorList>
            <consortium name="The Broad Institute Genomics Platform"/>
            <consortium name="The Broad Institute Genome Sequencing Center for Infectious Disease"/>
            <person name="Wu L."/>
            <person name="Ma J."/>
        </authorList>
    </citation>
    <scope>NUCLEOTIDE SEQUENCE [LARGE SCALE GENOMIC DNA]</scope>
    <source>
        <strain evidence="3">JCM 17923</strain>
    </source>
</reference>
<accession>A0ABP8IGN4</accession>
<sequence>MIGAELPQLGSVAYHQGERGFVGQPHHDSVFGQGLAKAAGLGPWAGNQAQREEQKEKVKSALHDF</sequence>
<protein>
    <submittedName>
        <fullName evidence="2">Uncharacterized protein</fullName>
    </submittedName>
</protein>
<feature type="compositionally biased region" description="Basic and acidic residues" evidence="1">
    <location>
        <begin position="50"/>
        <end position="65"/>
    </location>
</feature>
<evidence type="ECO:0000313" key="2">
    <source>
        <dbReference type="EMBL" id="GAA4358095.1"/>
    </source>
</evidence>
<gene>
    <name evidence="2" type="ORF">GCM10023185_23310</name>
</gene>
<proteinExistence type="predicted"/>